<evidence type="ECO:0000256" key="9">
    <source>
        <dbReference type="ARBA" id="ARBA00023002"/>
    </source>
</evidence>
<evidence type="ECO:0000256" key="15">
    <source>
        <dbReference type="SAM" id="MobiDB-lite"/>
    </source>
</evidence>
<dbReference type="Gene3D" id="3.20.20.70">
    <property type="entry name" value="Aldolase class I"/>
    <property type="match status" value="2"/>
</dbReference>
<keyword evidence="9 17" id="KW-0560">Oxidoreductase</keyword>
<dbReference type="Gene3D" id="3.60.20.10">
    <property type="entry name" value="Glutamine Phosphoribosylpyrophosphate, subunit 1, domain 1"/>
    <property type="match status" value="1"/>
</dbReference>
<accession>A0ABT7MM08</accession>
<keyword evidence="18" id="KW-1185">Reference proteome</keyword>
<evidence type="ECO:0000256" key="4">
    <source>
        <dbReference type="ARBA" id="ARBA00022605"/>
    </source>
</evidence>
<keyword evidence="11" id="KW-0411">Iron-sulfur</keyword>
<dbReference type="InterPro" id="IPR029055">
    <property type="entry name" value="Ntn_hydrolases_N"/>
</dbReference>
<dbReference type="CDD" id="cd02808">
    <property type="entry name" value="GltS_FMN"/>
    <property type="match status" value="1"/>
</dbReference>
<evidence type="ECO:0000256" key="3">
    <source>
        <dbReference type="ARBA" id="ARBA00009716"/>
    </source>
</evidence>
<evidence type="ECO:0000256" key="2">
    <source>
        <dbReference type="ARBA" id="ARBA00001927"/>
    </source>
</evidence>
<dbReference type="PANTHER" id="PTHR11938">
    <property type="entry name" value="FAD NADPH DEHYDROGENASE/OXIDOREDUCTASE"/>
    <property type="match status" value="1"/>
</dbReference>
<comment type="cofactor">
    <cofactor evidence="2">
        <name>[3Fe-4S] cluster</name>
        <dbReference type="ChEBI" id="CHEBI:21137"/>
    </cofactor>
</comment>
<keyword evidence="13" id="KW-0003">3Fe-4S</keyword>
<dbReference type="SUPFAM" id="SSF56235">
    <property type="entry name" value="N-terminal nucleophile aminohydrolases (Ntn hydrolases)"/>
    <property type="match status" value="1"/>
</dbReference>
<comment type="pathway">
    <text evidence="14">Amino-acid biosynthesis.</text>
</comment>
<dbReference type="InterPro" id="IPR036485">
    <property type="entry name" value="Glu_synth_asu_C_sf"/>
</dbReference>
<feature type="region of interest" description="Disordered" evidence="15">
    <location>
        <begin position="861"/>
        <end position="885"/>
    </location>
</feature>
<reference evidence="17 18" key="1">
    <citation type="submission" date="2023-06" db="EMBL/GenBank/DDBJ databases">
        <title>Influencing factors and mechanism of Cr(VI) reduction by facultative anaerobic Exiguobacterium sp. PY14.</title>
        <authorList>
            <person name="Zou L."/>
        </authorList>
    </citation>
    <scope>NUCLEOTIDE SEQUENCE [LARGE SCALE GENOMIC DNA]</scope>
    <source>
        <strain evidence="17 18">PY14</strain>
    </source>
</reference>
<dbReference type="InterPro" id="IPR013785">
    <property type="entry name" value="Aldolase_TIM"/>
</dbReference>
<keyword evidence="4" id="KW-0028">Amino-acid biosynthesis</keyword>
<dbReference type="InterPro" id="IPR002932">
    <property type="entry name" value="Glu_synthdom"/>
</dbReference>
<evidence type="ECO:0000313" key="18">
    <source>
        <dbReference type="Proteomes" id="UP001230807"/>
    </source>
</evidence>
<evidence type="ECO:0000256" key="8">
    <source>
        <dbReference type="ARBA" id="ARBA00022962"/>
    </source>
</evidence>
<keyword evidence="12" id="KW-0314">Glutamate biosynthesis</keyword>
<dbReference type="Pfam" id="PF01493">
    <property type="entry name" value="GXGXG"/>
    <property type="match status" value="1"/>
</dbReference>
<dbReference type="Pfam" id="PF00310">
    <property type="entry name" value="GATase_2"/>
    <property type="match status" value="1"/>
</dbReference>
<dbReference type="InterPro" id="IPR050711">
    <property type="entry name" value="ET-N_metabolism_enzyme"/>
</dbReference>
<comment type="caution">
    <text evidence="17">The sequence shown here is derived from an EMBL/GenBank/DDBJ whole genome shotgun (WGS) entry which is preliminary data.</text>
</comment>
<dbReference type="SUPFAM" id="SSF69336">
    <property type="entry name" value="Alpha subunit of glutamate synthase, C-terminal domain"/>
    <property type="match status" value="1"/>
</dbReference>
<dbReference type="PANTHER" id="PTHR11938:SF133">
    <property type="entry name" value="GLUTAMATE SYNTHASE (NADH)"/>
    <property type="match status" value="1"/>
</dbReference>
<dbReference type="NCBIfam" id="NF008730">
    <property type="entry name" value="PRK11750.1"/>
    <property type="match status" value="1"/>
</dbReference>
<dbReference type="Pfam" id="PF01645">
    <property type="entry name" value="Glu_synthase"/>
    <property type="match status" value="1"/>
</dbReference>
<evidence type="ECO:0000256" key="5">
    <source>
        <dbReference type="ARBA" id="ARBA00022630"/>
    </source>
</evidence>
<dbReference type="CDD" id="cd00982">
    <property type="entry name" value="gltB_C"/>
    <property type="match status" value="1"/>
</dbReference>
<dbReference type="Proteomes" id="UP001230807">
    <property type="component" value="Unassembled WGS sequence"/>
</dbReference>
<evidence type="ECO:0000259" key="16">
    <source>
        <dbReference type="PROSITE" id="PS51278"/>
    </source>
</evidence>
<dbReference type="Pfam" id="PF04898">
    <property type="entry name" value="Glu_syn_central"/>
    <property type="match status" value="1"/>
</dbReference>
<keyword evidence="6" id="KW-0288">FMN</keyword>
<feature type="compositionally biased region" description="Basic and acidic residues" evidence="15">
    <location>
        <begin position="871"/>
        <end position="885"/>
    </location>
</feature>
<keyword evidence="8" id="KW-0315">Glutamine amidotransferase</keyword>
<organism evidence="17 18">
    <name type="scientific">Exiguobacterium mexicanum</name>
    <dbReference type="NCBI Taxonomy" id="340146"/>
    <lineage>
        <taxon>Bacteria</taxon>
        <taxon>Bacillati</taxon>
        <taxon>Bacillota</taxon>
        <taxon>Bacilli</taxon>
        <taxon>Bacillales</taxon>
        <taxon>Bacillales Family XII. Incertae Sedis</taxon>
        <taxon>Exiguobacterium</taxon>
    </lineage>
</organism>
<dbReference type="SUPFAM" id="SSF51395">
    <property type="entry name" value="FMN-linked oxidoreductases"/>
    <property type="match status" value="1"/>
</dbReference>
<keyword evidence="10" id="KW-0408">Iron</keyword>
<protein>
    <submittedName>
        <fullName evidence="17">Glutamate synthase large subunit</fullName>
        <ecNumber evidence="17">1.4.1.13</ecNumber>
    </submittedName>
</protein>
<keyword evidence="5" id="KW-0285">Flavoprotein</keyword>
<dbReference type="Gene3D" id="2.160.20.60">
    <property type="entry name" value="Glutamate synthase, alpha subunit, C-terminal domain"/>
    <property type="match status" value="1"/>
</dbReference>
<evidence type="ECO:0000256" key="11">
    <source>
        <dbReference type="ARBA" id="ARBA00023014"/>
    </source>
</evidence>
<comment type="similarity">
    <text evidence="3">Belongs to the glutamate synthase family.</text>
</comment>
<evidence type="ECO:0000313" key="17">
    <source>
        <dbReference type="EMBL" id="MDL5376067.1"/>
    </source>
</evidence>
<evidence type="ECO:0000256" key="12">
    <source>
        <dbReference type="ARBA" id="ARBA00023164"/>
    </source>
</evidence>
<evidence type="ECO:0000256" key="7">
    <source>
        <dbReference type="ARBA" id="ARBA00022723"/>
    </source>
</evidence>
<dbReference type="InterPro" id="IPR006982">
    <property type="entry name" value="Glu_synth_centr_N"/>
</dbReference>
<dbReference type="RefSeq" id="WP_214832743.1">
    <property type="nucleotide sequence ID" value="NZ_CP183077.1"/>
</dbReference>
<dbReference type="EMBL" id="JASWER010000001">
    <property type="protein sequence ID" value="MDL5376067.1"/>
    <property type="molecule type" value="Genomic_DNA"/>
</dbReference>
<dbReference type="InterPro" id="IPR017932">
    <property type="entry name" value="GATase_2_dom"/>
</dbReference>
<name>A0ABT7MM08_9BACL</name>
<sequence>MKRTGLYDSRFEKDACGIGLYVNLNGEKKHDIVSKSLSMLCKLEHRGGQGVIDAGDGAGIMTELPHELFLETMNLPTPGRYAVGMVFFQPDESRLRDKQRQMEAIADEFDFATIAWREVPVNPHAIGEHARVTQPTIYQWFVSCPFADYDSNERTLYQLRRMIEKTEALNLYMPSLSTKTIVYKGMLTPEQIERFYLDLQAPSFKSTFGIVHSRFSTNTFPSWERAHPNRMIVHNGEINTLRGNIDAMRAREGVTSTDLFEDVNQLFPVLQETGSDSSMLDNAFEFFTRTGRSIAHTAMMLIPEPFAEVKIDPFKKDFYQYHSSIMEPWDGPTGVVFTDGRQIGAILDRNGLRPMRYIETLDGELILSSESGVIPVQAENVKSKQRLRPGQLLLIDLESKRLIPDAEIKQTIARAEPYGKWLKQMTELSDGPVDEPFVADLHRKQRAFGYTKEDIEQYLVPLILEKKDPIGSMGHDQPVAVLSERPRSLFHYFKQHFAQVTNPPIDALREKIVTATFTWLGPQANPVHTGRGHARRVWLKHPFLDAAALEKVNETLRVERVDTSYAYDLEASLKTLFERVDGLIRDGVDVIVLSDRNMNENMLAMPALLVLSAVHQHLIRVNLRASCSLVAESGEVREVHQAAALIGYGADAVYPYLAYATIAEAVEAGQLSYSFDEAVRRYQTASVDGIVKIMSKMGISTVQSYRGAQIFEAVGIDRALIERHFRGTTSQLSGVGFTELEDESRRQHESAYKHERPLEAGTDFQWRADGEEHAFNPKTIHLLQRACRENERRYYDAYVKLHESSGQFLRQLFSFKQQDAIPLDEVESVASIVSRFKTGAMSFGSLSKEAHETLAIAMNRIGGKSNSGEGGEDRKRFTPDEDGSERVSRIKQVASGRFGVTAEYLYHADEIQIKMAQGAKPGEGGQLPGNKVYPWVAEVRGSVPGVGLISPPPHHDIYSIEDLAQLIFDLKHVNPNAKISVKLVSKSGVGTIAAGVAKANADTIVISGYDGGTGASPRTSIKHTGLPWELGLLETHQTLALNGLRGRVTLETDGKLMTGRDIVLAAIFGAEEYAFATAPLVVLGCIMMRACHLDTCPVGVATQDPALRAKFMGKPEHVVNLMTFLAEEVREILASLGATSLRDVIGRTDLLEESAWKQAHPKAKTLDLTPMLSIPTALPEKEELAHPAYQSYDHRKLIPAVSRSIKSLQPTFFVGRVRNTDRAVGTMLGHEVTKVHGNVGLAEDTISLRLSGSAGQSLGAFLPNGITISVIGDANDYVGKGLSGGKLAIIAEKHAPFEESEQVIAGNVCLYGATSGMAFFNGHVGERFAVRNSGAVAVTEGVGDHGCEYMTGGTVVVLGDIGRNFGAGMSGGVAYLYGDQAYEQLVNQELVSVDRELTDEDAEQIYALLEMHQFHTDSVKARAVLEAFEQERKRFVKIVPRDYANVLDVMRHIEATRPELSDADRALELFRVVTEGGGV</sequence>
<keyword evidence="7" id="KW-0479">Metal-binding</keyword>
<dbReference type="PROSITE" id="PS51278">
    <property type="entry name" value="GATASE_TYPE_2"/>
    <property type="match status" value="1"/>
</dbReference>
<evidence type="ECO:0000256" key="14">
    <source>
        <dbReference type="ARBA" id="ARBA00029440"/>
    </source>
</evidence>
<evidence type="ECO:0000256" key="10">
    <source>
        <dbReference type="ARBA" id="ARBA00023004"/>
    </source>
</evidence>
<dbReference type="GO" id="GO:0004355">
    <property type="term" value="F:glutamate synthase (NADPH) activity"/>
    <property type="evidence" value="ECO:0007669"/>
    <property type="project" value="UniProtKB-EC"/>
</dbReference>
<evidence type="ECO:0000256" key="6">
    <source>
        <dbReference type="ARBA" id="ARBA00022643"/>
    </source>
</evidence>
<gene>
    <name evidence="17" type="primary">gltB</name>
    <name evidence="17" type="ORF">QR695_03475</name>
</gene>
<dbReference type="EC" id="1.4.1.13" evidence="17"/>
<evidence type="ECO:0000256" key="13">
    <source>
        <dbReference type="ARBA" id="ARBA00023291"/>
    </source>
</evidence>
<dbReference type="InterPro" id="IPR002489">
    <property type="entry name" value="Glu_synth_asu_C"/>
</dbReference>
<dbReference type="CDD" id="cd00713">
    <property type="entry name" value="GltS"/>
    <property type="match status" value="1"/>
</dbReference>
<comment type="cofactor">
    <cofactor evidence="1">
        <name>FMN</name>
        <dbReference type="ChEBI" id="CHEBI:58210"/>
    </cofactor>
</comment>
<proteinExistence type="inferred from homology"/>
<feature type="domain" description="Glutamine amidotransferase type-2" evidence="16">
    <location>
        <begin position="16"/>
        <end position="398"/>
    </location>
</feature>
<evidence type="ECO:0000256" key="1">
    <source>
        <dbReference type="ARBA" id="ARBA00001917"/>
    </source>
</evidence>